<accession>A0AAV5WVR0</accession>
<keyword evidence="3" id="KW-1185">Reference proteome</keyword>
<organism evidence="2 3">
    <name type="scientific">Pristionchus fissidentatus</name>
    <dbReference type="NCBI Taxonomy" id="1538716"/>
    <lineage>
        <taxon>Eukaryota</taxon>
        <taxon>Metazoa</taxon>
        <taxon>Ecdysozoa</taxon>
        <taxon>Nematoda</taxon>
        <taxon>Chromadorea</taxon>
        <taxon>Rhabditida</taxon>
        <taxon>Rhabditina</taxon>
        <taxon>Diplogasteromorpha</taxon>
        <taxon>Diplogasteroidea</taxon>
        <taxon>Neodiplogasteridae</taxon>
        <taxon>Pristionchus</taxon>
    </lineage>
</organism>
<protein>
    <submittedName>
        <fullName evidence="2">Uncharacterized protein</fullName>
    </submittedName>
</protein>
<name>A0AAV5WVR0_9BILA</name>
<evidence type="ECO:0000313" key="2">
    <source>
        <dbReference type="EMBL" id="GMT34763.1"/>
    </source>
</evidence>
<dbReference type="EMBL" id="BTSY01000006">
    <property type="protein sequence ID" value="GMT34763.1"/>
    <property type="molecule type" value="Genomic_DNA"/>
</dbReference>
<gene>
    <name evidence="2" type="ORF">PFISCL1PPCAC_26060</name>
</gene>
<feature type="region of interest" description="Disordered" evidence="1">
    <location>
        <begin position="1"/>
        <end position="49"/>
    </location>
</feature>
<sequence length="110" mass="13077">ERRRRERRKRRREEGRGDPAQRRIVGRDQRRKGSRERRSGDRYRSREGGEEEWATVVRSAFETVRCLSKVANVYCTDHLMMTYPLETLQPAEDVELSCLLPRHTGEVTVF</sequence>
<feature type="compositionally biased region" description="Basic residues" evidence="1">
    <location>
        <begin position="1"/>
        <end position="11"/>
    </location>
</feature>
<feature type="non-terminal residue" evidence="2">
    <location>
        <position position="1"/>
    </location>
</feature>
<feature type="compositionally biased region" description="Basic and acidic residues" evidence="1">
    <location>
        <begin position="36"/>
        <end position="48"/>
    </location>
</feature>
<feature type="compositionally biased region" description="Basic and acidic residues" evidence="1">
    <location>
        <begin position="12"/>
        <end position="28"/>
    </location>
</feature>
<proteinExistence type="predicted"/>
<evidence type="ECO:0000256" key="1">
    <source>
        <dbReference type="SAM" id="MobiDB-lite"/>
    </source>
</evidence>
<reference evidence="2" key="1">
    <citation type="submission" date="2023-10" db="EMBL/GenBank/DDBJ databases">
        <title>Genome assembly of Pristionchus species.</title>
        <authorList>
            <person name="Yoshida K."/>
            <person name="Sommer R.J."/>
        </authorList>
    </citation>
    <scope>NUCLEOTIDE SEQUENCE</scope>
    <source>
        <strain evidence="2">RS5133</strain>
    </source>
</reference>
<dbReference type="AlphaFoldDB" id="A0AAV5WVR0"/>
<dbReference type="Proteomes" id="UP001432322">
    <property type="component" value="Unassembled WGS sequence"/>
</dbReference>
<feature type="non-terminal residue" evidence="2">
    <location>
        <position position="110"/>
    </location>
</feature>
<evidence type="ECO:0000313" key="3">
    <source>
        <dbReference type="Proteomes" id="UP001432322"/>
    </source>
</evidence>
<comment type="caution">
    <text evidence="2">The sequence shown here is derived from an EMBL/GenBank/DDBJ whole genome shotgun (WGS) entry which is preliminary data.</text>
</comment>